<reference evidence="1" key="1">
    <citation type="submission" date="2021-03" db="EMBL/GenBank/DDBJ databases">
        <authorList>
            <person name="Tagirdzhanova G."/>
        </authorList>
    </citation>
    <scope>NUCLEOTIDE SEQUENCE</scope>
</reference>
<dbReference type="Gene3D" id="3.40.630.30">
    <property type="match status" value="1"/>
</dbReference>
<dbReference type="Proteomes" id="UP000664203">
    <property type="component" value="Unassembled WGS sequence"/>
</dbReference>
<dbReference type="EMBL" id="CAJPDR010000264">
    <property type="protein sequence ID" value="CAF9929205.1"/>
    <property type="molecule type" value="Genomic_DNA"/>
</dbReference>
<name>A0A8H3FSI8_9LECA</name>
<sequence length="114" mass="12991">MAPKDSGGIRARPPPGMDCAFQWTICDELKNMRNRVVNGRKCFLTWPFEHTDKEGLICYLDSQVDGEGIKLYESLGFVKVDECHVDVTMWGLEGTYTHVAMVRVPKKLVLKDQE</sequence>
<organism evidence="1 2">
    <name type="scientific">Alectoria fallacina</name>
    <dbReference type="NCBI Taxonomy" id="1903189"/>
    <lineage>
        <taxon>Eukaryota</taxon>
        <taxon>Fungi</taxon>
        <taxon>Dikarya</taxon>
        <taxon>Ascomycota</taxon>
        <taxon>Pezizomycotina</taxon>
        <taxon>Lecanoromycetes</taxon>
        <taxon>OSLEUM clade</taxon>
        <taxon>Lecanoromycetidae</taxon>
        <taxon>Lecanorales</taxon>
        <taxon>Lecanorineae</taxon>
        <taxon>Parmeliaceae</taxon>
        <taxon>Alectoria</taxon>
    </lineage>
</organism>
<protein>
    <submittedName>
        <fullName evidence="1">Uncharacterized protein</fullName>
    </submittedName>
</protein>
<proteinExistence type="predicted"/>
<accession>A0A8H3FSI8</accession>
<keyword evidence="2" id="KW-1185">Reference proteome</keyword>
<evidence type="ECO:0000313" key="1">
    <source>
        <dbReference type="EMBL" id="CAF9929205.1"/>
    </source>
</evidence>
<evidence type="ECO:0000313" key="2">
    <source>
        <dbReference type="Proteomes" id="UP000664203"/>
    </source>
</evidence>
<gene>
    <name evidence="1" type="ORF">ALECFALPRED_004271</name>
</gene>
<dbReference type="AlphaFoldDB" id="A0A8H3FSI8"/>
<dbReference type="OrthoDB" id="410198at2759"/>
<comment type="caution">
    <text evidence="1">The sequence shown here is derived from an EMBL/GenBank/DDBJ whole genome shotgun (WGS) entry which is preliminary data.</text>
</comment>